<dbReference type="SUPFAM" id="SSF53613">
    <property type="entry name" value="Ribokinase-like"/>
    <property type="match status" value="1"/>
</dbReference>
<proteinExistence type="inferred from homology"/>
<dbReference type="PANTHER" id="PTHR43320">
    <property type="entry name" value="SUGAR KINASE"/>
    <property type="match status" value="1"/>
</dbReference>
<dbReference type="PANTHER" id="PTHR43320:SF2">
    <property type="entry name" value="2-DEHYDRO-3-DEOXYGLUCONOKINASE_2-DEHYDRO-3-DEOXYGALACTONOKINASE"/>
    <property type="match status" value="1"/>
</dbReference>
<dbReference type="RefSeq" id="WP_173219635.1">
    <property type="nucleotide sequence ID" value="NZ_CP048104.1"/>
</dbReference>
<dbReference type="InterPro" id="IPR052700">
    <property type="entry name" value="Carb_kinase_PfkB-like"/>
</dbReference>
<dbReference type="KEGG" id="kpul:GXN76_01410"/>
<evidence type="ECO:0000256" key="1">
    <source>
        <dbReference type="ARBA" id="ARBA00010688"/>
    </source>
</evidence>
<evidence type="ECO:0000256" key="2">
    <source>
        <dbReference type="ARBA" id="ARBA00022679"/>
    </source>
</evidence>
<evidence type="ECO:0000256" key="3">
    <source>
        <dbReference type="ARBA" id="ARBA00022777"/>
    </source>
</evidence>
<evidence type="ECO:0000313" key="6">
    <source>
        <dbReference type="Proteomes" id="UP000503088"/>
    </source>
</evidence>
<accession>A0A7D4BHX3</accession>
<dbReference type="Proteomes" id="UP000503088">
    <property type="component" value="Chromosome"/>
</dbReference>
<dbReference type="GO" id="GO:0016301">
    <property type="term" value="F:kinase activity"/>
    <property type="evidence" value="ECO:0007669"/>
    <property type="project" value="UniProtKB-KW"/>
</dbReference>
<evidence type="ECO:0000313" key="5">
    <source>
        <dbReference type="EMBL" id="QKG83250.1"/>
    </source>
</evidence>
<reference evidence="5 6" key="1">
    <citation type="submission" date="2020-01" db="EMBL/GenBank/DDBJ databases">
        <authorList>
            <person name="Gulvik C.A."/>
            <person name="Batra D.G."/>
        </authorList>
    </citation>
    <scope>NUCLEOTIDE SEQUENCE [LARGE SCALE GENOMIC DNA]</scope>
    <source>
        <strain evidence="5 6">W9323</strain>
    </source>
</reference>
<dbReference type="AlphaFoldDB" id="A0A7D4BHX3"/>
<organism evidence="5 6">
    <name type="scientific">Kroppenstedtia pulmonis</name>
    <dbReference type="NCBI Taxonomy" id="1380685"/>
    <lineage>
        <taxon>Bacteria</taxon>
        <taxon>Bacillati</taxon>
        <taxon>Bacillota</taxon>
        <taxon>Bacilli</taxon>
        <taxon>Bacillales</taxon>
        <taxon>Thermoactinomycetaceae</taxon>
        <taxon>Kroppenstedtia</taxon>
    </lineage>
</organism>
<name>A0A7D4BHX3_9BACL</name>
<sequence length="336" mass="37656">MPVRSVLAFGEVMMRLEVPGYATLEQSRTLHYLFSGSGVNVLSGLSRFGYSTRLISKLPANRLGDAAMTYLRTLGLSTALILRGGEYMGMYFLEQGFGVRSSKVTYTNRKESSFCQSQLEEYEMDVLLADANLIHFCGISLAVTPNVRRIVVALAAEAKKRGLTVSFDCNFRPKLWDSYEEAKPWYEKMLSLADICMISEQDAIHILNWETEETDREKQMQDFLPKISEAFNLSVVAGTIREVAQDGHFLKGFVFMNGEMACSKSYHFPVLERIGAGDAFAGGVIHGFFEKMSSQETVDFAVAASVYAHTTYGDSPVADLKEIEAWMESSYREIER</sequence>
<dbReference type="EMBL" id="CP048104">
    <property type="protein sequence ID" value="QKG83250.1"/>
    <property type="molecule type" value="Genomic_DNA"/>
</dbReference>
<dbReference type="InterPro" id="IPR011611">
    <property type="entry name" value="PfkB_dom"/>
</dbReference>
<gene>
    <name evidence="5" type="ORF">GXN76_01410</name>
</gene>
<keyword evidence="6" id="KW-1185">Reference proteome</keyword>
<protein>
    <submittedName>
        <fullName evidence="5">Sugar kinase</fullName>
    </submittedName>
</protein>
<dbReference type="InterPro" id="IPR029056">
    <property type="entry name" value="Ribokinase-like"/>
</dbReference>
<dbReference type="Gene3D" id="3.40.1190.20">
    <property type="match status" value="1"/>
</dbReference>
<keyword evidence="2" id="KW-0808">Transferase</keyword>
<dbReference type="CDD" id="cd01166">
    <property type="entry name" value="KdgK"/>
    <property type="match status" value="1"/>
</dbReference>
<dbReference type="Pfam" id="PF00294">
    <property type="entry name" value="PfkB"/>
    <property type="match status" value="1"/>
</dbReference>
<comment type="similarity">
    <text evidence="1">Belongs to the carbohydrate kinase PfkB family.</text>
</comment>
<keyword evidence="3 5" id="KW-0418">Kinase</keyword>
<evidence type="ECO:0000259" key="4">
    <source>
        <dbReference type="Pfam" id="PF00294"/>
    </source>
</evidence>
<feature type="domain" description="Carbohydrate kinase PfkB" evidence="4">
    <location>
        <begin position="5"/>
        <end position="314"/>
    </location>
</feature>